<gene>
    <name evidence="2" type="ORF">SeLEV6574_g08060</name>
</gene>
<dbReference type="EMBL" id="QEAM01000700">
    <property type="protein sequence ID" value="TPX36416.1"/>
    <property type="molecule type" value="Genomic_DNA"/>
</dbReference>
<evidence type="ECO:0000313" key="3">
    <source>
        <dbReference type="Proteomes" id="UP000320475"/>
    </source>
</evidence>
<keyword evidence="1" id="KW-0175">Coiled coil</keyword>
<name>A0A507CEE9_9FUNG</name>
<reference evidence="2 3" key="1">
    <citation type="journal article" date="2019" name="Sci. Rep.">
        <title>Comparative genomics of chytrid fungi reveal insights into the obligate biotrophic and pathogenic lifestyle of Synchytrium endobioticum.</title>
        <authorList>
            <person name="van de Vossenberg B.T.L.H."/>
            <person name="Warris S."/>
            <person name="Nguyen H.D.T."/>
            <person name="van Gent-Pelzer M.P.E."/>
            <person name="Joly D.L."/>
            <person name="van de Geest H.C."/>
            <person name="Bonants P.J.M."/>
            <person name="Smith D.S."/>
            <person name="Levesque C.A."/>
            <person name="van der Lee T.A.J."/>
        </authorList>
    </citation>
    <scope>NUCLEOTIDE SEQUENCE [LARGE SCALE GENOMIC DNA]</scope>
    <source>
        <strain evidence="2 3">LEV6574</strain>
    </source>
</reference>
<sequence>MDVLLTDFVEALTDELHEATEKVKFLSKELDAKELQSKEHIGTINQLQSELKYSADELERRRLFSAENGDVDAR</sequence>
<feature type="coiled-coil region" evidence="1">
    <location>
        <begin position="9"/>
        <end position="36"/>
    </location>
</feature>
<dbReference type="AlphaFoldDB" id="A0A507CEE9"/>
<evidence type="ECO:0000256" key="1">
    <source>
        <dbReference type="SAM" id="Coils"/>
    </source>
</evidence>
<protein>
    <submittedName>
        <fullName evidence="2">Uncharacterized protein</fullName>
    </submittedName>
</protein>
<evidence type="ECO:0000313" key="2">
    <source>
        <dbReference type="EMBL" id="TPX36416.1"/>
    </source>
</evidence>
<dbReference type="Proteomes" id="UP000320475">
    <property type="component" value="Unassembled WGS sequence"/>
</dbReference>
<accession>A0A507CEE9</accession>
<organism evidence="2 3">
    <name type="scientific">Synchytrium endobioticum</name>
    <dbReference type="NCBI Taxonomy" id="286115"/>
    <lineage>
        <taxon>Eukaryota</taxon>
        <taxon>Fungi</taxon>
        <taxon>Fungi incertae sedis</taxon>
        <taxon>Chytridiomycota</taxon>
        <taxon>Chytridiomycota incertae sedis</taxon>
        <taxon>Chytridiomycetes</taxon>
        <taxon>Synchytriales</taxon>
        <taxon>Synchytriaceae</taxon>
        <taxon>Synchytrium</taxon>
    </lineage>
</organism>
<comment type="caution">
    <text evidence="2">The sequence shown here is derived from an EMBL/GenBank/DDBJ whole genome shotgun (WGS) entry which is preliminary data.</text>
</comment>
<dbReference type="VEuPathDB" id="FungiDB:SeMB42_g03545"/>
<proteinExistence type="predicted"/>